<evidence type="ECO:0000313" key="1">
    <source>
        <dbReference type="EMBL" id="SVD41071.1"/>
    </source>
</evidence>
<accession>A0A382V592</accession>
<gene>
    <name evidence="1" type="ORF">METZ01_LOCUS393925</name>
</gene>
<proteinExistence type="predicted"/>
<dbReference type="AlphaFoldDB" id="A0A382V592"/>
<dbReference type="EMBL" id="UINC01148911">
    <property type="protein sequence ID" value="SVD41071.1"/>
    <property type="molecule type" value="Genomic_DNA"/>
</dbReference>
<sequence length="156" mass="17250">MKKSTTFAIGIFIIFAMCSNKNTEEKKVLSLEDTESTTTTAVTEELAWTDVELILAQCIRDNGYEVADPTSPGELRKNVTPLFMGKTPEQQQELYAVIQKCADDNDIPLSATDTADPEQQAAILDAELEIAQCLRDKNLEVGDPTSETPLRDLLRP</sequence>
<name>A0A382V592_9ZZZZ</name>
<protein>
    <submittedName>
        <fullName evidence="1">Uncharacterized protein</fullName>
    </submittedName>
</protein>
<reference evidence="1" key="1">
    <citation type="submission" date="2018-05" db="EMBL/GenBank/DDBJ databases">
        <authorList>
            <person name="Lanie J.A."/>
            <person name="Ng W.-L."/>
            <person name="Kazmierczak K.M."/>
            <person name="Andrzejewski T.M."/>
            <person name="Davidsen T.M."/>
            <person name="Wayne K.J."/>
            <person name="Tettelin H."/>
            <person name="Glass J.I."/>
            <person name="Rusch D."/>
            <person name="Podicherti R."/>
            <person name="Tsui H.-C.T."/>
            <person name="Winkler M.E."/>
        </authorList>
    </citation>
    <scope>NUCLEOTIDE SEQUENCE</scope>
</reference>
<feature type="non-terminal residue" evidence="1">
    <location>
        <position position="156"/>
    </location>
</feature>
<organism evidence="1">
    <name type="scientific">marine metagenome</name>
    <dbReference type="NCBI Taxonomy" id="408172"/>
    <lineage>
        <taxon>unclassified sequences</taxon>
        <taxon>metagenomes</taxon>
        <taxon>ecological metagenomes</taxon>
    </lineage>
</organism>